<feature type="region of interest" description="Disordered" evidence="2">
    <location>
        <begin position="75"/>
        <end position="177"/>
    </location>
</feature>
<dbReference type="InterPro" id="IPR001134">
    <property type="entry name" value="Netrin_domain"/>
</dbReference>
<reference evidence="4" key="1">
    <citation type="submission" date="2014-12" db="EMBL/GenBank/DDBJ databases">
        <title>Insight into the proteome of Arion vulgaris.</title>
        <authorList>
            <person name="Aradska J."/>
            <person name="Bulat T."/>
            <person name="Smidak R."/>
            <person name="Sarate P."/>
            <person name="Gangsoo J."/>
            <person name="Sialana F."/>
            <person name="Bilban M."/>
            <person name="Lubec G."/>
        </authorList>
    </citation>
    <scope>NUCLEOTIDE SEQUENCE</scope>
    <source>
        <tissue evidence="4">Skin</tissue>
    </source>
</reference>
<sequence length="177" mass="20043">MNKNQVRSLIPVIEGGASCNCDTINSTQDRYLLMGNKKGDQLSISFGIIWNRKDKEFKKGINAIRKENKCEGIFREISSNGIETKSPTSKKVDKTKKTTENKNKKNDNKNIKDTTDKTTKGKKGKKGKKEKKGKKGKGKKNNEKMMQTSPNTTYRRENVSKSEMEDRALSNFMRAGN</sequence>
<protein>
    <recommendedName>
        <fullName evidence="3">NTR domain-containing protein</fullName>
    </recommendedName>
</protein>
<evidence type="ECO:0000259" key="3">
    <source>
        <dbReference type="PROSITE" id="PS50189"/>
    </source>
</evidence>
<dbReference type="EMBL" id="HACG01023767">
    <property type="protein sequence ID" value="CEK70632.1"/>
    <property type="molecule type" value="Transcribed_RNA"/>
</dbReference>
<dbReference type="AlphaFoldDB" id="A0A0B6ZQG1"/>
<evidence type="ECO:0000256" key="1">
    <source>
        <dbReference type="ARBA" id="ARBA00023157"/>
    </source>
</evidence>
<gene>
    <name evidence="4" type="primary">ORF75005</name>
</gene>
<feature type="compositionally biased region" description="Basic residues" evidence="2">
    <location>
        <begin position="120"/>
        <end position="139"/>
    </location>
</feature>
<feature type="domain" description="NTR" evidence="3">
    <location>
        <begin position="1"/>
        <end position="70"/>
    </location>
</feature>
<proteinExistence type="predicted"/>
<keyword evidence="1" id="KW-1015">Disulfide bond</keyword>
<feature type="compositionally biased region" description="Polar residues" evidence="2">
    <location>
        <begin position="77"/>
        <end position="89"/>
    </location>
</feature>
<evidence type="ECO:0000256" key="2">
    <source>
        <dbReference type="SAM" id="MobiDB-lite"/>
    </source>
</evidence>
<dbReference type="SUPFAM" id="SSF50242">
    <property type="entry name" value="TIMP-like"/>
    <property type="match status" value="1"/>
</dbReference>
<accession>A0A0B6ZQG1</accession>
<organism evidence="4">
    <name type="scientific">Arion vulgaris</name>
    <dbReference type="NCBI Taxonomy" id="1028688"/>
    <lineage>
        <taxon>Eukaryota</taxon>
        <taxon>Metazoa</taxon>
        <taxon>Spiralia</taxon>
        <taxon>Lophotrochozoa</taxon>
        <taxon>Mollusca</taxon>
        <taxon>Gastropoda</taxon>
        <taxon>Heterobranchia</taxon>
        <taxon>Euthyneura</taxon>
        <taxon>Panpulmonata</taxon>
        <taxon>Eupulmonata</taxon>
        <taxon>Stylommatophora</taxon>
        <taxon>Helicina</taxon>
        <taxon>Arionoidea</taxon>
        <taxon>Arionidae</taxon>
        <taxon>Arion</taxon>
    </lineage>
</organism>
<feature type="compositionally biased region" description="Basic and acidic residues" evidence="2">
    <location>
        <begin position="90"/>
        <end position="119"/>
    </location>
</feature>
<feature type="compositionally biased region" description="Basic and acidic residues" evidence="2">
    <location>
        <begin position="154"/>
        <end position="168"/>
    </location>
</feature>
<dbReference type="PROSITE" id="PS50189">
    <property type="entry name" value="NTR"/>
    <property type="match status" value="1"/>
</dbReference>
<evidence type="ECO:0000313" key="4">
    <source>
        <dbReference type="EMBL" id="CEK70632.1"/>
    </source>
</evidence>
<name>A0A0B6ZQG1_9EUPU</name>
<dbReference type="InterPro" id="IPR008993">
    <property type="entry name" value="TIMP-like_OB-fold"/>
</dbReference>